<dbReference type="EMBL" id="JAENIL010000056">
    <property type="protein sequence ID" value="MBK1879739.1"/>
    <property type="molecule type" value="Genomic_DNA"/>
</dbReference>
<feature type="transmembrane region" description="Helical" evidence="1">
    <location>
        <begin position="32"/>
        <end position="50"/>
    </location>
</feature>
<evidence type="ECO:0000313" key="3">
    <source>
        <dbReference type="Proteomes" id="UP000617628"/>
    </source>
</evidence>
<keyword evidence="3" id="KW-1185">Reference proteome</keyword>
<comment type="caution">
    <text evidence="2">The sequence shown here is derived from an EMBL/GenBank/DDBJ whole genome shotgun (WGS) entry which is preliminary data.</text>
</comment>
<dbReference type="Proteomes" id="UP000617628">
    <property type="component" value="Unassembled WGS sequence"/>
</dbReference>
<protein>
    <recommendedName>
        <fullName evidence="4">DUF3592 domain-containing protein</fullName>
    </recommendedName>
</protein>
<accession>A0A934VTP8</accession>
<evidence type="ECO:0008006" key="4">
    <source>
        <dbReference type="Google" id="ProtNLM"/>
    </source>
</evidence>
<sequence>MNQGDLYKGDPTIRQGEDGHWYHYPDKGGPKLVFLIASILIVLLGFWLSWDPGVRWLFGERETARITRIVMEEPGIDPVIFRYRKTIPEGDHLTYFSYTASIEEEDGSTKDFQLAVGSRRTAFSNVNDLVEIIYFEGESHAYELLEHRTWSFGLGFLCIGTVLTACAIPTLLAVGRPIRIDPESQEALAAADHS</sequence>
<evidence type="ECO:0000256" key="1">
    <source>
        <dbReference type="SAM" id="Phobius"/>
    </source>
</evidence>
<gene>
    <name evidence="2" type="ORF">JIN87_22830</name>
</gene>
<organism evidence="2 3">
    <name type="scientific">Pelagicoccus mobilis</name>
    <dbReference type="NCBI Taxonomy" id="415221"/>
    <lineage>
        <taxon>Bacteria</taxon>
        <taxon>Pseudomonadati</taxon>
        <taxon>Verrucomicrobiota</taxon>
        <taxon>Opitutia</taxon>
        <taxon>Puniceicoccales</taxon>
        <taxon>Pelagicoccaceae</taxon>
        <taxon>Pelagicoccus</taxon>
    </lineage>
</organism>
<keyword evidence="1" id="KW-1133">Transmembrane helix</keyword>
<dbReference type="AlphaFoldDB" id="A0A934VTP8"/>
<keyword evidence="1" id="KW-0812">Transmembrane</keyword>
<proteinExistence type="predicted"/>
<dbReference type="RefSeq" id="WP_200357953.1">
    <property type="nucleotide sequence ID" value="NZ_JAENIL010000056.1"/>
</dbReference>
<feature type="transmembrane region" description="Helical" evidence="1">
    <location>
        <begin position="152"/>
        <end position="174"/>
    </location>
</feature>
<reference evidence="2" key="1">
    <citation type="submission" date="2021-01" db="EMBL/GenBank/DDBJ databases">
        <title>Modified the classification status of verrucomicrobia.</title>
        <authorList>
            <person name="Feng X."/>
        </authorList>
    </citation>
    <scope>NUCLEOTIDE SEQUENCE</scope>
    <source>
        <strain evidence="2">KCTC 13126</strain>
    </source>
</reference>
<evidence type="ECO:0000313" key="2">
    <source>
        <dbReference type="EMBL" id="MBK1879739.1"/>
    </source>
</evidence>
<keyword evidence="1" id="KW-0472">Membrane</keyword>
<name>A0A934VTP8_9BACT</name>